<dbReference type="GO" id="GO:0045944">
    <property type="term" value="P:positive regulation of transcription by RNA polymerase II"/>
    <property type="evidence" value="ECO:0007669"/>
    <property type="project" value="TreeGrafter"/>
</dbReference>
<dbReference type="SUPFAM" id="SSF52113">
    <property type="entry name" value="BRCT domain"/>
    <property type="match status" value="1"/>
</dbReference>
<feature type="compositionally biased region" description="Acidic residues" evidence="4">
    <location>
        <begin position="711"/>
        <end position="721"/>
    </location>
</feature>
<dbReference type="InterPro" id="IPR001357">
    <property type="entry name" value="BRCT_dom"/>
</dbReference>
<feature type="region of interest" description="Disordered" evidence="4">
    <location>
        <begin position="1"/>
        <end position="182"/>
    </location>
</feature>
<dbReference type="SUPFAM" id="SSF63748">
    <property type="entry name" value="Tudor/PWWP/MBT"/>
    <property type="match status" value="1"/>
</dbReference>
<keyword evidence="3" id="KW-0539">Nucleus</keyword>
<accession>A0AAD7MBT4</accession>
<feature type="compositionally biased region" description="Polar residues" evidence="4">
    <location>
        <begin position="315"/>
        <end position="329"/>
    </location>
</feature>
<dbReference type="PANTHER" id="PTHR15321">
    <property type="entry name" value="TUMOR SUPPRESSOR P53-BINDING PROTEIN 1"/>
    <property type="match status" value="1"/>
</dbReference>
<dbReference type="CDD" id="cd17745">
    <property type="entry name" value="BRCT_p53bp1_rpt1"/>
    <property type="match status" value="1"/>
</dbReference>
<feature type="compositionally biased region" description="Basic and acidic residues" evidence="4">
    <location>
        <begin position="586"/>
        <end position="596"/>
    </location>
</feature>
<feature type="domain" description="BRCT" evidence="5">
    <location>
        <begin position="939"/>
        <end position="1057"/>
    </location>
</feature>
<dbReference type="Pfam" id="PF18115">
    <property type="entry name" value="Tudor_3"/>
    <property type="match status" value="1"/>
</dbReference>
<gene>
    <name evidence="6" type="ORF">B0H17DRAFT_1029359</name>
</gene>
<feature type="compositionally biased region" description="Basic and acidic residues" evidence="4">
    <location>
        <begin position="524"/>
        <end position="539"/>
    </location>
</feature>
<protein>
    <recommendedName>
        <fullName evidence="5">BRCT domain-containing protein</fullName>
    </recommendedName>
</protein>
<feature type="compositionally biased region" description="Polar residues" evidence="4">
    <location>
        <begin position="49"/>
        <end position="59"/>
    </location>
</feature>
<organism evidence="6 7">
    <name type="scientific">Mycena rosella</name>
    <name type="common">Pink bonnet</name>
    <name type="synonym">Agaricus rosellus</name>
    <dbReference type="NCBI Taxonomy" id="1033263"/>
    <lineage>
        <taxon>Eukaryota</taxon>
        <taxon>Fungi</taxon>
        <taxon>Dikarya</taxon>
        <taxon>Basidiomycota</taxon>
        <taxon>Agaricomycotina</taxon>
        <taxon>Agaricomycetes</taxon>
        <taxon>Agaricomycetidae</taxon>
        <taxon>Agaricales</taxon>
        <taxon>Marasmiineae</taxon>
        <taxon>Mycenaceae</taxon>
        <taxon>Mycena</taxon>
    </lineage>
</organism>
<feature type="compositionally biased region" description="Polar residues" evidence="4">
    <location>
        <begin position="124"/>
        <end position="145"/>
    </location>
</feature>
<comment type="caution">
    <text evidence="6">The sequence shown here is derived from an EMBL/GenBank/DDBJ whole genome shotgun (WGS) entry which is preliminary data.</text>
</comment>
<feature type="compositionally biased region" description="Polar residues" evidence="4">
    <location>
        <begin position="371"/>
        <end position="391"/>
    </location>
</feature>
<evidence type="ECO:0000256" key="1">
    <source>
        <dbReference type="ARBA" id="ARBA00004123"/>
    </source>
</evidence>
<dbReference type="AlphaFoldDB" id="A0AAD7MBT4"/>
<dbReference type="GO" id="GO:0000077">
    <property type="term" value="P:DNA damage checkpoint signaling"/>
    <property type="evidence" value="ECO:0007669"/>
    <property type="project" value="TreeGrafter"/>
</dbReference>
<reference evidence="6" key="1">
    <citation type="submission" date="2023-03" db="EMBL/GenBank/DDBJ databases">
        <title>Massive genome expansion in bonnet fungi (Mycena s.s.) driven by repeated elements and novel gene families across ecological guilds.</title>
        <authorList>
            <consortium name="Lawrence Berkeley National Laboratory"/>
            <person name="Harder C.B."/>
            <person name="Miyauchi S."/>
            <person name="Viragh M."/>
            <person name="Kuo A."/>
            <person name="Thoen E."/>
            <person name="Andreopoulos B."/>
            <person name="Lu D."/>
            <person name="Skrede I."/>
            <person name="Drula E."/>
            <person name="Henrissat B."/>
            <person name="Morin E."/>
            <person name="Kohler A."/>
            <person name="Barry K."/>
            <person name="LaButti K."/>
            <person name="Morin E."/>
            <person name="Salamov A."/>
            <person name="Lipzen A."/>
            <person name="Mereny Z."/>
            <person name="Hegedus B."/>
            <person name="Baldrian P."/>
            <person name="Stursova M."/>
            <person name="Weitz H."/>
            <person name="Taylor A."/>
            <person name="Grigoriev I.V."/>
            <person name="Nagy L.G."/>
            <person name="Martin F."/>
            <person name="Kauserud H."/>
        </authorList>
    </citation>
    <scope>NUCLEOTIDE SEQUENCE</scope>
    <source>
        <strain evidence="6">CBHHK067</strain>
    </source>
</reference>
<feature type="compositionally biased region" description="Low complexity" evidence="4">
    <location>
        <begin position="257"/>
        <end position="285"/>
    </location>
</feature>
<comment type="subcellular location">
    <subcellularLocation>
        <location evidence="1">Nucleus</location>
    </subcellularLocation>
</comment>
<evidence type="ECO:0000313" key="6">
    <source>
        <dbReference type="EMBL" id="KAJ7709817.1"/>
    </source>
</evidence>
<evidence type="ECO:0000256" key="3">
    <source>
        <dbReference type="ARBA" id="ARBA00023242"/>
    </source>
</evidence>
<feature type="region of interest" description="Disordered" evidence="4">
    <location>
        <begin position="370"/>
        <end position="391"/>
    </location>
</feature>
<sequence>MDVDEHDGDAAGESQASQILKNAMERGSDEEEDFSTRIIPVDEPDISKDLSSGSFNPRSAPQYHYHGLATTQTQSQSQYDDESSPNEGGSQKENLNSSRAALSSSGDQIQRGDAQSPRHPSKVTLVQTPTCVTSKSTANARTVSFESPKAVATPSKPPEARSTGRPPRRVAPPPKRELSVDSFAGEFEDPAEKFIASSKKFDIPLAQLGVVSPSVERSPLASRRTMYTDDVPSVEDSAQRATGTNEEEGTILVNATPTPSNSGSSQSQSQLRQSQPHSPSQSQEPMYGESDDYSLYARQPEEDDRIMPPQPAGSPESTQYESSEPTSSYRRLYEPLTPALEPTQILEPTQLIDEPTQMIEATQLVEDHSVSLHSSNARGADTFSNAPSTAGQARTLLDSLPEHKRKRYAEHLDGSESLSNSDVQGRGDTFSNATSAAGQPRSLLSSLPESKRKRYADNFGQISRVDHVDASVTDYSTSGARGGYSALQDTDTQPAFEHEHAPLNRSIAQPKPSTSAAPRLRQALVDERTEVIPDSEPPREGSLSPVSPPKPSTRSPPKSRARPASSDTETDTEVIPDSMDVDGEDKDEKNMSRPEEEKEEEEEEVPLSRTRKGGKQANVKGKGKAVEMRLPPIKLKDTLRKPKALNPPKKRRTREVFPEVPSSVPRQDSPAANEGTAAKLKAGPKAKSAAATRVRKRVGGSSKRGNARNETEEEESSEDELLMLRSERDEEVSTEPADDDDEYMAAGPSTRKRKRGIKTKSISVQPQPRARRATKSSPPTRPAKRARAISTSTYTASEPTRVFALWRKDGNYYSGLVHSQIEQGRYRVDFDDNTSDDVRLDQMRLCNPKVGDNAFVAGLPRIVVITKVLLADEKVHVEADNFEQDVHVSHLRIGSRMIASGWADRVLTVGAIVCAVKPPKSLTSPTPSRLSVHSAGSSRRSDLFSKIGFCITHAVEAEEEKEVVAARIKSNGGVVIEDWEDVITIKGKQVGNRWTLDESDVNPVFRGLERVFLLSDDACQTSKFLLALALGIPCVRIDFIARAIETGDLTDWMMNLLPAGFSESHNCRVTQFVNADWGDDPDDIKKIMGNPVTHKVFSGKTILYIGPEVLTATKGRKKNVGLAIPRIMLAMGAESVEAVREAKHASCALSAYDYIVNKSNARIAKKPDWTVVPWDWVKDALISGCIPAIPETQ</sequence>
<evidence type="ECO:0000256" key="4">
    <source>
        <dbReference type="SAM" id="MobiDB-lite"/>
    </source>
</evidence>
<dbReference type="Gene3D" id="2.30.30.140">
    <property type="match status" value="1"/>
</dbReference>
<feature type="compositionally biased region" description="Acidic residues" evidence="4">
    <location>
        <begin position="568"/>
        <end position="585"/>
    </location>
</feature>
<evidence type="ECO:0000259" key="5">
    <source>
        <dbReference type="PROSITE" id="PS50172"/>
    </source>
</evidence>
<keyword evidence="2" id="KW-0227">DNA damage</keyword>
<dbReference type="SMART" id="SM00292">
    <property type="entry name" value="BRCT"/>
    <property type="match status" value="2"/>
</dbReference>
<dbReference type="InterPro" id="IPR041297">
    <property type="entry name" value="Crb2_Tudor"/>
</dbReference>
<dbReference type="InterPro" id="IPR036420">
    <property type="entry name" value="BRCT_dom_sf"/>
</dbReference>
<dbReference type="GO" id="GO:0042393">
    <property type="term" value="F:histone binding"/>
    <property type="evidence" value="ECO:0007669"/>
    <property type="project" value="TreeGrafter"/>
</dbReference>
<dbReference type="InterPro" id="IPR047252">
    <property type="entry name" value="TP53BP1-like"/>
</dbReference>
<dbReference type="GO" id="GO:0005634">
    <property type="term" value="C:nucleus"/>
    <property type="evidence" value="ECO:0007669"/>
    <property type="project" value="UniProtKB-SubCell"/>
</dbReference>
<feature type="region of interest" description="Disordered" evidence="4">
    <location>
        <begin position="503"/>
        <end position="788"/>
    </location>
</feature>
<dbReference type="CDD" id="cd17724">
    <property type="entry name" value="BRCT_p53bp1_rpt2"/>
    <property type="match status" value="1"/>
</dbReference>
<dbReference type="PROSITE" id="PS50172">
    <property type="entry name" value="BRCT"/>
    <property type="match status" value="1"/>
</dbReference>
<name>A0AAD7MBT4_MYCRO</name>
<feature type="compositionally biased region" description="Low complexity" evidence="4">
    <location>
        <begin position="94"/>
        <end position="105"/>
    </location>
</feature>
<feature type="compositionally biased region" description="Acidic residues" evidence="4">
    <location>
        <begin position="729"/>
        <end position="743"/>
    </location>
</feature>
<feature type="region of interest" description="Disordered" evidence="4">
    <location>
        <begin position="410"/>
        <end position="449"/>
    </location>
</feature>
<dbReference type="Gene3D" id="3.40.50.10190">
    <property type="entry name" value="BRCT domain"/>
    <property type="match status" value="1"/>
</dbReference>
<dbReference type="InterPro" id="IPR047249">
    <property type="entry name" value="BRCT_p53bp1-like_rpt1"/>
</dbReference>
<keyword evidence="7" id="KW-1185">Reference proteome</keyword>
<dbReference type="EMBL" id="JARKIE010000002">
    <property type="protein sequence ID" value="KAJ7709817.1"/>
    <property type="molecule type" value="Genomic_DNA"/>
</dbReference>
<feature type="compositionally biased region" description="Polar residues" evidence="4">
    <location>
        <begin position="416"/>
        <end position="448"/>
    </location>
</feature>
<evidence type="ECO:0000256" key="2">
    <source>
        <dbReference type="ARBA" id="ARBA00022763"/>
    </source>
</evidence>
<feature type="region of interest" description="Disordered" evidence="4">
    <location>
        <begin position="205"/>
        <end position="345"/>
    </location>
</feature>
<proteinExistence type="predicted"/>
<dbReference type="InterPro" id="IPR047250">
    <property type="entry name" value="BRCT_p53bp1-like_rpt2"/>
</dbReference>
<dbReference type="Proteomes" id="UP001221757">
    <property type="component" value="Unassembled WGS sequence"/>
</dbReference>
<dbReference type="PANTHER" id="PTHR15321:SF3">
    <property type="entry name" value="TP53-BINDING PROTEIN 1"/>
    <property type="match status" value="1"/>
</dbReference>
<evidence type="ECO:0000313" key="7">
    <source>
        <dbReference type="Proteomes" id="UP001221757"/>
    </source>
</evidence>
<feature type="compositionally biased region" description="Low complexity" evidence="4">
    <location>
        <begin position="552"/>
        <end position="566"/>
    </location>
</feature>